<name>A0A1I9G1U4_BRUMA</name>
<dbReference type="EMBL" id="LN856931">
    <property type="protein sequence ID" value="CDP94948.1"/>
    <property type="molecule type" value="Genomic_DNA"/>
</dbReference>
<evidence type="ECO:0000313" key="2">
    <source>
        <dbReference type="EMBL" id="CDP94948.1"/>
    </source>
</evidence>
<organism evidence="2">
    <name type="scientific">Brugia malayi</name>
    <name type="common">Filarial nematode worm</name>
    <dbReference type="NCBI Taxonomy" id="6279"/>
    <lineage>
        <taxon>Eukaryota</taxon>
        <taxon>Metazoa</taxon>
        <taxon>Ecdysozoa</taxon>
        <taxon>Nematoda</taxon>
        <taxon>Chromadorea</taxon>
        <taxon>Rhabditida</taxon>
        <taxon>Spirurina</taxon>
        <taxon>Spiruromorpha</taxon>
        <taxon>Filarioidea</taxon>
        <taxon>Onchocercidae</taxon>
        <taxon>Brugia</taxon>
    </lineage>
</organism>
<reference evidence="2" key="2">
    <citation type="submission" date="2012-12" db="EMBL/GenBank/DDBJ databases">
        <authorList>
            <consortium name="WormBase Consortium"/>
            <person name="Ghedin E."/>
            <person name="Paulini M."/>
        </authorList>
    </citation>
    <scope>NUCLEOTIDE SEQUENCE</scope>
    <source>
        <strain evidence="2">FR3</strain>
    </source>
</reference>
<gene>
    <name evidence="2" type="primary">Bm13442</name>
    <name evidence="2" type="ORF">BM_Bm13442</name>
</gene>
<evidence type="ECO:0000256" key="1">
    <source>
        <dbReference type="SAM" id="MobiDB-lite"/>
    </source>
</evidence>
<dbReference type="OMA" id="DAVINMW"/>
<reference evidence="2" key="1">
    <citation type="journal article" date="2007" name="Science">
        <title>Draft genome of the filarial nematode parasite Brugia malayi.</title>
        <authorList>
            <person name="Ghedin E."/>
            <person name="Wang S."/>
            <person name="Spiro D."/>
            <person name="Caler E."/>
            <person name="Zhao Q."/>
            <person name="Crabtree J."/>
            <person name="Allen J.E."/>
            <person name="Delcher A.L."/>
            <person name="Guiliano D.B."/>
            <person name="Miranda-Saavedra D."/>
            <person name="Angiuoli S.V."/>
            <person name="Creasy T."/>
            <person name="Amedeo P."/>
            <person name="Haas B."/>
            <person name="El-Sayed N.M."/>
            <person name="Wortman J.R."/>
            <person name="Feldblyum T."/>
            <person name="Tallon L."/>
            <person name="Schatz M."/>
            <person name="Shumway M."/>
            <person name="Koo H."/>
            <person name="Salzberg S.L."/>
            <person name="Schobel S."/>
            <person name="Pertea M."/>
            <person name="Pop M."/>
            <person name="White O."/>
            <person name="Barton G.J."/>
            <person name="Carlow C.K."/>
            <person name="Crawford M.J."/>
            <person name="Daub J."/>
            <person name="Dimmic M.W."/>
            <person name="Estes C.F."/>
            <person name="Foster J.M."/>
            <person name="Ganatra M."/>
            <person name="Gregory W.F."/>
            <person name="Johnson N.M."/>
            <person name="Jin J."/>
            <person name="Komuniecki R."/>
            <person name="Korf I."/>
            <person name="Kumar S."/>
            <person name="Laney S."/>
            <person name="Li B.W."/>
            <person name="Li W."/>
            <person name="Lindblom T.H."/>
            <person name="Lustigman S."/>
            <person name="Ma D."/>
            <person name="Maina C.V."/>
            <person name="Martin D.M."/>
            <person name="McCarter J.P."/>
            <person name="McReynolds L."/>
            <person name="Mitreva M."/>
            <person name="Nutman T.B."/>
            <person name="Parkinson J."/>
            <person name="Peregrin-Alvarez J.M."/>
            <person name="Poole C."/>
            <person name="Ren Q."/>
            <person name="Saunders L."/>
            <person name="Sluder A.E."/>
            <person name="Smith K."/>
            <person name="Stanke M."/>
            <person name="Unnasch T.R."/>
            <person name="Ware J."/>
            <person name="Wei A.D."/>
            <person name="Weil G."/>
            <person name="Williams D.J."/>
            <person name="Zhang Y."/>
            <person name="Williams S.A."/>
            <person name="Fraser-Liggett C."/>
            <person name="Slatko B."/>
            <person name="Blaxter M.L."/>
            <person name="Scott A.L."/>
        </authorList>
    </citation>
    <scope>NUCLEOTIDE SEQUENCE</scope>
    <source>
        <strain evidence="2">FR3</strain>
    </source>
</reference>
<protein>
    <submittedName>
        <fullName evidence="2">Bm13442</fullName>
    </submittedName>
</protein>
<feature type="region of interest" description="Disordered" evidence="1">
    <location>
        <begin position="1"/>
        <end position="21"/>
    </location>
</feature>
<sequence>MSSIFHLPVSDTVDKDETKETTSRCVRPETVGNFVRISIYVNIVSESSDRFTSKKFVKTLYYQSIKGNSCIKRQDAVINMWSNDGKLEELISNAVES</sequence>
<dbReference type="AlphaFoldDB" id="A0A1I9G1U4"/>
<accession>A0A1I9G1U4</accession>
<feature type="compositionally biased region" description="Basic and acidic residues" evidence="1">
    <location>
        <begin position="12"/>
        <end position="21"/>
    </location>
</feature>
<proteinExistence type="predicted"/>